<comment type="caution">
    <text evidence="1">The sequence shown here is derived from an EMBL/GenBank/DDBJ whole genome shotgun (WGS) entry which is preliminary data.</text>
</comment>
<accession>A0ABD6SVJ9</accession>
<evidence type="ECO:0000313" key="1">
    <source>
        <dbReference type="EMBL" id="PHE82887.1"/>
    </source>
</evidence>
<proteinExistence type="predicted"/>
<dbReference type="Proteomes" id="UP000221918">
    <property type="component" value="Unassembled WGS sequence"/>
</dbReference>
<dbReference type="EMBL" id="NUTL01000284">
    <property type="protein sequence ID" value="PHE82887.1"/>
    <property type="molecule type" value="Genomic_DNA"/>
</dbReference>
<protein>
    <submittedName>
        <fullName evidence="1">Uncharacterized protein</fullName>
    </submittedName>
</protein>
<dbReference type="AlphaFoldDB" id="A0ABD6SVJ9"/>
<organism evidence="1 2">
    <name type="scientific">Bacillus pseudomycoides</name>
    <dbReference type="NCBI Taxonomy" id="64104"/>
    <lineage>
        <taxon>Bacteria</taxon>
        <taxon>Bacillati</taxon>
        <taxon>Bacillota</taxon>
        <taxon>Bacilli</taxon>
        <taxon>Bacillales</taxon>
        <taxon>Bacillaceae</taxon>
        <taxon>Bacillus</taxon>
        <taxon>Bacillus cereus group</taxon>
    </lineage>
</organism>
<name>A0ABD6SVJ9_9BACI</name>
<reference evidence="1 2" key="1">
    <citation type="submission" date="2017-09" db="EMBL/GenBank/DDBJ databases">
        <title>Large-scale bioinformatics analysis of Bacillus genomes uncovers conserved roles of natural products in bacterial physiology.</title>
        <authorList>
            <consortium name="Agbiome Team Llc"/>
            <person name="Bleich R.M."/>
            <person name="Grubbs K.J."/>
            <person name="Santa Maria K.C."/>
            <person name="Allen S.E."/>
            <person name="Farag S."/>
            <person name="Shank E.A."/>
            <person name="Bowers A."/>
        </authorList>
    </citation>
    <scope>NUCLEOTIDE SEQUENCE [LARGE SCALE GENOMIC DNA]</scope>
    <source>
        <strain evidence="1 2">AFS037265</strain>
    </source>
</reference>
<feature type="non-terminal residue" evidence="1">
    <location>
        <position position="86"/>
    </location>
</feature>
<evidence type="ECO:0000313" key="2">
    <source>
        <dbReference type="Proteomes" id="UP000221918"/>
    </source>
</evidence>
<sequence length="86" mass="10487">MVPHIEQREIIERKYLKSEVMSDKAIKAQMMLANDWYYYQKKNAVMAIAIALRIIEKMYQSFQKQMMILRFVSKFYNENKNEIERS</sequence>
<dbReference type="RefSeq" id="WP_097787548.1">
    <property type="nucleotide sequence ID" value="NZ_JARMDI010000062.1"/>
</dbReference>
<gene>
    <name evidence="1" type="ORF">COF81_31090</name>
</gene>